<organism evidence="1 2">
    <name type="scientific">Caenorhabditis auriculariae</name>
    <dbReference type="NCBI Taxonomy" id="2777116"/>
    <lineage>
        <taxon>Eukaryota</taxon>
        <taxon>Metazoa</taxon>
        <taxon>Ecdysozoa</taxon>
        <taxon>Nematoda</taxon>
        <taxon>Chromadorea</taxon>
        <taxon>Rhabditida</taxon>
        <taxon>Rhabditina</taxon>
        <taxon>Rhabditomorpha</taxon>
        <taxon>Rhabditoidea</taxon>
        <taxon>Rhabditidae</taxon>
        <taxon>Peloderinae</taxon>
        <taxon>Caenorhabditis</taxon>
    </lineage>
</organism>
<reference evidence="1" key="1">
    <citation type="submission" date="2020-10" db="EMBL/GenBank/DDBJ databases">
        <authorList>
            <person name="Kikuchi T."/>
        </authorList>
    </citation>
    <scope>NUCLEOTIDE SEQUENCE</scope>
    <source>
        <strain evidence="1">NKZ352</strain>
    </source>
</reference>
<gene>
    <name evidence="1" type="ORF">CAUJ_LOCUS13047</name>
</gene>
<sequence length="43" mass="4315">MSGNAATGKSGGLVCAFSTVGHAFKLASPPGKANKLHEQEALM</sequence>
<evidence type="ECO:0000313" key="2">
    <source>
        <dbReference type="Proteomes" id="UP000835052"/>
    </source>
</evidence>
<accession>A0A8S1HRM0</accession>
<evidence type="ECO:0000313" key="1">
    <source>
        <dbReference type="EMBL" id="CAD6197138.1"/>
    </source>
</evidence>
<protein>
    <submittedName>
        <fullName evidence="1">Uncharacterized protein</fullName>
    </submittedName>
</protein>
<dbReference type="EMBL" id="CAJGYM010000086">
    <property type="protein sequence ID" value="CAD6197138.1"/>
    <property type="molecule type" value="Genomic_DNA"/>
</dbReference>
<dbReference type="Proteomes" id="UP000835052">
    <property type="component" value="Unassembled WGS sequence"/>
</dbReference>
<comment type="caution">
    <text evidence="1">The sequence shown here is derived from an EMBL/GenBank/DDBJ whole genome shotgun (WGS) entry which is preliminary data.</text>
</comment>
<proteinExistence type="predicted"/>
<dbReference type="AlphaFoldDB" id="A0A8S1HRM0"/>
<keyword evidence="2" id="KW-1185">Reference proteome</keyword>
<name>A0A8S1HRM0_9PELO</name>